<dbReference type="EMBL" id="JBJIAA010000021">
    <property type="protein sequence ID" value="MFL0252811.1"/>
    <property type="molecule type" value="Genomic_DNA"/>
</dbReference>
<keyword evidence="5" id="KW-1185">Reference proteome</keyword>
<evidence type="ECO:0000313" key="5">
    <source>
        <dbReference type="Proteomes" id="UP001623592"/>
    </source>
</evidence>
<proteinExistence type="predicted"/>
<name>A0ABW8TKP1_9CLOT</name>
<evidence type="ECO:0000256" key="1">
    <source>
        <dbReference type="ARBA" id="ARBA00023125"/>
    </source>
</evidence>
<dbReference type="PROSITE" id="PS50977">
    <property type="entry name" value="HTH_TETR_2"/>
    <property type="match status" value="1"/>
</dbReference>
<dbReference type="PANTHER" id="PTHR43479:SF11">
    <property type="entry name" value="ACREF_ENVCD OPERON REPRESSOR-RELATED"/>
    <property type="match status" value="1"/>
</dbReference>
<keyword evidence="1 2" id="KW-0238">DNA-binding</keyword>
<dbReference type="InterPro" id="IPR050624">
    <property type="entry name" value="HTH-type_Tx_Regulator"/>
</dbReference>
<dbReference type="RefSeq" id="WP_406789523.1">
    <property type="nucleotide sequence ID" value="NZ_JBJIAA010000021.1"/>
</dbReference>
<dbReference type="PANTHER" id="PTHR43479">
    <property type="entry name" value="ACREF/ENVCD OPERON REPRESSOR-RELATED"/>
    <property type="match status" value="1"/>
</dbReference>
<dbReference type="Proteomes" id="UP001623592">
    <property type="component" value="Unassembled WGS sequence"/>
</dbReference>
<comment type="caution">
    <text evidence="4">The sequence shown here is derived from an EMBL/GenBank/DDBJ whole genome shotgun (WGS) entry which is preliminary data.</text>
</comment>
<reference evidence="4 5" key="1">
    <citation type="submission" date="2024-11" db="EMBL/GenBank/DDBJ databases">
        <authorList>
            <person name="Heng Y.C."/>
            <person name="Lim A.C.H."/>
            <person name="Lee J.K.Y."/>
            <person name="Kittelmann S."/>
        </authorList>
    </citation>
    <scope>NUCLEOTIDE SEQUENCE [LARGE SCALE GENOMIC DNA]</scope>
    <source>
        <strain evidence="4 5">WILCCON 0114</strain>
    </source>
</reference>
<evidence type="ECO:0000259" key="3">
    <source>
        <dbReference type="PROSITE" id="PS50977"/>
    </source>
</evidence>
<dbReference type="Pfam" id="PF00440">
    <property type="entry name" value="TetR_N"/>
    <property type="match status" value="1"/>
</dbReference>
<protein>
    <submittedName>
        <fullName evidence="4">TetR/AcrR family transcriptional regulator</fullName>
    </submittedName>
</protein>
<dbReference type="InterPro" id="IPR001647">
    <property type="entry name" value="HTH_TetR"/>
</dbReference>
<sequence length="71" mass="8240">MDIATKLFIEKGYGTVSVRDILDEVNGAQGMLYYYFKSKEDIYIQAMEQYIDKMLAEKSYLDKVKKACPKV</sequence>
<organism evidence="4 5">
    <name type="scientific">Clostridium neuense</name>
    <dbReference type="NCBI Taxonomy" id="1728934"/>
    <lineage>
        <taxon>Bacteria</taxon>
        <taxon>Bacillati</taxon>
        <taxon>Bacillota</taxon>
        <taxon>Clostridia</taxon>
        <taxon>Eubacteriales</taxon>
        <taxon>Clostridiaceae</taxon>
        <taxon>Clostridium</taxon>
    </lineage>
</organism>
<gene>
    <name evidence="4" type="ORF">ACJDT4_20590</name>
</gene>
<feature type="domain" description="HTH tetR-type" evidence="3">
    <location>
        <begin position="1"/>
        <end position="54"/>
    </location>
</feature>
<accession>A0ABW8TKP1</accession>
<dbReference type="Gene3D" id="1.10.357.10">
    <property type="entry name" value="Tetracycline Repressor, domain 2"/>
    <property type="match status" value="1"/>
</dbReference>
<feature type="DNA-binding region" description="H-T-H motif" evidence="2">
    <location>
        <begin position="17"/>
        <end position="36"/>
    </location>
</feature>
<evidence type="ECO:0000256" key="2">
    <source>
        <dbReference type="PROSITE-ProRule" id="PRU00335"/>
    </source>
</evidence>
<dbReference type="SUPFAM" id="SSF46689">
    <property type="entry name" value="Homeodomain-like"/>
    <property type="match status" value="1"/>
</dbReference>
<dbReference type="InterPro" id="IPR009057">
    <property type="entry name" value="Homeodomain-like_sf"/>
</dbReference>
<evidence type="ECO:0000313" key="4">
    <source>
        <dbReference type="EMBL" id="MFL0252811.1"/>
    </source>
</evidence>